<keyword evidence="1" id="KW-1185">Reference proteome</keyword>
<proteinExistence type="predicted"/>
<dbReference type="WBParaSite" id="PSAMB.scaffold4521size14349.g24524.t1">
    <property type="protein sequence ID" value="PSAMB.scaffold4521size14349.g24524.t1"/>
    <property type="gene ID" value="PSAMB.scaffold4521size14349.g24524"/>
</dbReference>
<protein>
    <submittedName>
        <fullName evidence="2">Tim44-like domain-containing protein</fullName>
    </submittedName>
</protein>
<organism evidence="1 2">
    <name type="scientific">Plectus sambesii</name>
    <dbReference type="NCBI Taxonomy" id="2011161"/>
    <lineage>
        <taxon>Eukaryota</taxon>
        <taxon>Metazoa</taxon>
        <taxon>Ecdysozoa</taxon>
        <taxon>Nematoda</taxon>
        <taxon>Chromadorea</taxon>
        <taxon>Plectida</taxon>
        <taxon>Plectina</taxon>
        <taxon>Plectoidea</taxon>
        <taxon>Plectidae</taxon>
        <taxon>Plectus</taxon>
    </lineage>
</organism>
<sequence length="289" mass="33267">MLRTVLNRECIRLRPCCSWQQRASTQTPVRHFADIKLHSSDPPPERRRRAAPSVYTANQSFRGRFPMFVPLSSPVTKAEPEEQFTSFRDKTQRRMQTKFGLSKETTLAEDEKGFRLADWPLITSYIPPGMSPWKMAANWFKQRQRLQKVKLHDPLFYKPEMLKSAAKLVQMVATKLSKREYNSLTDIVHESLLAELEPRVEALTKRQRRALAYGEGDYVMGTPLLLSTDVRKEDSQVFVDFLVFDVAMFEVAQMGFEAAGESAPRGALIDKKEGIIGEIYQRLPPVHYI</sequence>
<dbReference type="Proteomes" id="UP000887566">
    <property type="component" value="Unplaced"/>
</dbReference>
<name>A0A914WQ82_9BILA</name>
<evidence type="ECO:0000313" key="2">
    <source>
        <dbReference type="WBParaSite" id="PSAMB.scaffold4521size14349.g24524.t1"/>
    </source>
</evidence>
<dbReference type="AlphaFoldDB" id="A0A914WQ82"/>
<evidence type="ECO:0000313" key="1">
    <source>
        <dbReference type="Proteomes" id="UP000887566"/>
    </source>
</evidence>
<accession>A0A914WQ82</accession>
<reference evidence="2" key="1">
    <citation type="submission" date="2022-11" db="UniProtKB">
        <authorList>
            <consortium name="WormBaseParasite"/>
        </authorList>
    </citation>
    <scope>IDENTIFICATION</scope>
</reference>